<dbReference type="EMBL" id="MFDD01000011">
    <property type="protein sequence ID" value="OGE40397.1"/>
    <property type="molecule type" value="Genomic_DNA"/>
</dbReference>
<evidence type="ECO:0000313" key="4">
    <source>
        <dbReference type="Proteomes" id="UP000177328"/>
    </source>
</evidence>
<feature type="transmembrane region" description="Helical" evidence="2">
    <location>
        <begin position="75"/>
        <end position="93"/>
    </location>
</feature>
<keyword evidence="2" id="KW-0812">Transmembrane</keyword>
<accession>A0A1F5KHH7</accession>
<evidence type="ECO:0000313" key="3">
    <source>
        <dbReference type="EMBL" id="OGE40397.1"/>
    </source>
</evidence>
<protein>
    <submittedName>
        <fullName evidence="3">Uncharacterized protein</fullName>
    </submittedName>
</protein>
<keyword evidence="1" id="KW-0175">Coiled coil</keyword>
<evidence type="ECO:0000256" key="2">
    <source>
        <dbReference type="SAM" id="Phobius"/>
    </source>
</evidence>
<evidence type="ECO:0000256" key="1">
    <source>
        <dbReference type="SAM" id="Coils"/>
    </source>
</evidence>
<proteinExistence type="predicted"/>
<name>A0A1F5KHH7_9BACT</name>
<feature type="coiled-coil region" evidence="1">
    <location>
        <begin position="1"/>
        <end position="35"/>
    </location>
</feature>
<dbReference type="Proteomes" id="UP000177328">
    <property type="component" value="Unassembled WGS sequence"/>
</dbReference>
<reference evidence="3 4" key="1">
    <citation type="journal article" date="2016" name="Nat. Commun.">
        <title>Thousands of microbial genomes shed light on interconnected biogeochemical processes in an aquifer system.</title>
        <authorList>
            <person name="Anantharaman K."/>
            <person name="Brown C.T."/>
            <person name="Hug L.A."/>
            <person name="Sharon I."/>
            <person name="Castelle C.J."/>
            <person name="Probst A.J."/>
            <person name="Thomas B.C."/>
            <person name="Singh A."/>
            <person name="Wilkins M.J."/>
            <person name="Karaoz U."/>
            <person name="Brodie E.L."/>
            <person name="Williams K.H."/>
            <person name="Hubbard S.S."/>
            <person name="Banfield J.F."/>
        </authorList>
    </citation>
    <scope>NUCLEOTIDE SEQUENCE [LARGE SCALE GENOMIC DNA]</scope>
</reference>
<dbReference type="AlphaFoldDB" id="A0A1F5KHH7"/>
<gene>
    <name evidence="3" type="ORF">A3D25_00015</name>
</gene>
<keyword evidence="2" id="KW-1133">Transmembrane helix</keyword>
<keyword evidence="2" id="KW-0472">Membrane</keyword>
<sequence length="126" mass="14480">MSQTNQDLKKAIDKIESAEEKIELNEAKILEEERKILSSVKETPVNIFDLDPGTTKRKIHLFRLTIIKKIARHKLLYGIVVTISLVLIWRGLWHTIDELPIISISLVSLGVGLLSIWILKKYTDLH</sequence>
<feature type="transmembrane region" description="Helical" evidence="2">
    <location>
        <begin position="99"/>
        <end position="119"/>
    </location>
</feature>
<organism evidence="3 4">
    <name type="scientific">Candidatus Daviesbacteria bacterium RIFCSPHIGHO2_02_FULL_43_12</name>
    <dbReference type="NCBI Taxonomy" id="1797776"/>
    <lineage>
        <taxon>Bacteria</taxon>
        <taxon>Candidatus Daviesiibacteriota</taxon>
    </lineage>
</organism>
<comment type="caution">
    <text evidence="3">The sequence shown here is derived from an EMBL/GenBank/DDBJ whole genome shotgun (WGS) entry which is preliminary data.</text>
</comment>